<reference evidence="4" key="1">
    <citation type="submission" date="2022-02" db="EMBL/GenBank/DDBJ databases">
        <title>Atlantic sturgeon de novo genome assembly.</title>
        <authorList>
            <person name="Stock M."/>
            <person name="Klopp C."/>
            <person name="Guiguen Y."/>
            <person name="Cabau C."/>
            <person name="Parinello H."/>
            <person name="Santidrian Yebra-Pimentel E."/>
            <person name="Kuhl H."/>
            <person name="Dirks R.P."/>
            <person name="Guessner J."/>
            <person name="Wuertz S."/>
            <person name="Du K."/>
            <person name="Schartl M."/>
        </authorList>
    </citation>
    <scope>NUCLEOTIDE SEQUENCE</scope>
    <source>
        <strain evidence="4">STURGEONOMICS-FGT-2020</strain>
        <tissue evidence="4">Whole blood</tissue>
    </source>
</reference>
<dbReference type="Pfam" id="PF20743">
    <property type="entry name" value="DUF5580_C"/>
    <property type="match status" value="1"/>
</dbReference>
<feature type="region of interest" description="Disordered" evidence="1">
    <location>
        <begin position="280"/>
        <end position="309"/>
    </location>
</feature>
<dbReference type="Pfam" id="PF17743">
    <property type="entry name" value="DUF5580"/>
    <property type="match status" value="1"/>
</dbReference>
<proteinExistence type="predicted"/>
<name>A0AAD8D9N2_ACIOX</name>
<dbReference type="PANTHER" id="PTHR34830:SF1">
    <property type="entry name" value="GENE 12695-RELATED"/>
    <property type="match status" value="1"/>
</dbReference>
<evidence type="ECO:0000313" key="4">
    <source>
        <dbReference type="EMBL" id="KAK1165096.1"/>
    </source>
</evidence>
<dbReference type="Proteomes" id="UP001230051">
    <property type="component" value="Unassembled WGS sequence"/>
</dbReference>
<evidence type="ECO:0000256" key="1">
    <source>
        <dbReference type="SAM" id="MobiDB-lite"/>
    </source>
</evidence>
<feature type="domain" description="DUF5580" evidence="2">
    <location>
        <begin position="149"/>
        <end position="235"/>
    </location>
</feature>
<dbReference type="SUPFAM" id="SSF47473">
    <property type="entry name" value="EF-hand"/>
    <property type="match status" value="1"/>
</dbReference>
<organism evidence="4 5">
    <name type="scientific">Acipenser oxyrinchus oxyrinchus</name>
    <dbReference type="NCBI Taxonomy" id="40147"/>
    <lineage>
        <taxon>Eukaryota</taxon>
        <taxon>Metazoa</taxon>
        <taxon>Chordata</taxon>
        <taxon>Craniata</taxon>
        <taxon>Vertebrata</taxon>
        <taxon>Euteleostomi</taxon>
        <taxon>Actinopterygii</taxon>
        <taxon>Chondrostei</taxon>
        <taxon>Acipenseriformes</taxon>
        <taxon>Acipenseridae</taxon>
        <taxon>Acipenser</taxon>
    </lineage>
</organism>
<feature type="domain" description="DUF5580" evidence="3">
    <location>
        <begin position="329"/>
        <end position="403"/>
    </location>
</feature>
<dbReference type="AlphaFoldDB" id="A0AAD8D9N2"/>
<evidence type="ECO:0000259" key="3">
    <source>
        <dbReference type="Pfam" id="PF20743"/>
    </source>
</evidence>
<evidence type="ECO:0000313" key="5">
    <source>
        <dbReference type="Proteomes" id="UP001230051"/>
    </source>
</evidence>
<feature type="compositionally biased region" description="Polar residues" evidence="1">
    <location>
        <begin position="280"/>
        <end position="295"/>
    </location>
</feature>
<evidence type="ECO:0000259" key="2">
    <source>
        <dbReference type="Pfam" id="PF17743"/>
    </source>
</evidence>
<accession>A0AAD8D9N2</accession>
<dbReference type="InterPro" id="IPR049247">
    <property type="entry name" value="DUF5580_C"/>
</dbReference>
<keyword evidence="5" id="KW-1185">Reference proteome</keyword>
<gene>
    <name evidence="4" type="ORF">AOXY_G13537</name>
</gene>
<feature type="compositionally biased region" description="Low complexity" evidence="1">
    <location>
        <begin position="47"/>
        <end position="57"/>
    </location>
</feature>
<comment type="caution">
    <text evidence="4">The sequence shown here is derived from an EMBL/GenBank/DDBJ whole genome shotgun (WGS) entry which is preliminary data.</text>
</comment>
<dbReference type="InterPro" id="IPR011992">
    <property type="entry name" value="EF-hand-dom_pair"/>
</dbReference>
<dbReference type="InterPro" id="IPR048316">
    <property type="entry name" value="DUF5580_N"/>
</dbReference>
<dbReference type="EMBL" id="JAGXEW010000012">
    <property type="protein sequence ID" value="KAK1165096.1"/>
    <property type="molecule type" value="Genomic_DNA"/>
</dbReference>
<dbReference type="Gene3D" id="1.10.238.10">
    <property type="entry name" value="EF-hand"/>
    <property type="match status" value="1"/>
</dbReference>
<sequence>MAGNAPFGTDSTPEVVVKIIGSKLVTFFVEKPRRNKAVRIETQSLVPSPALSPLLHSTKAVTDQVPPDKLSTPEGNTEMREPGESAEQTPAKQPSEHLDVYCVTAPTGDQTLSYIHCQKKPLQRTIFTTSHTEPPHTELLDPAPSFSSALLMVVSREMHCCSTRALESMEEELQRLDPTHSGVIHQSQLGLAFLRHEVPLKLTTLRLLFQTFAGSTCPDQVNYKELVGFLLRAVQTGRPDAHDEKRSNSLKQSQQVKEALTSGTNMAGKRGLNLEKLHQSFQQSDSKTTGQLLSHTTEDDGSPGFGAQAQRFSKSTGMDRQTVYTQESETWLERFSQLERAMRMCDDRNTGTLEKGEAKRLIHNYNLIFNLNLSPLRIEQALHIFETHGEVTLDSVLHYLKEL</sequence>
<protein>
    <submittedName>
        <fullName evidence="4">Uncharacterized protein</fullName>
    </submittedName>
</protein>
<dbReference type="InterPro" id="IPR040774">
    <property type="entry name" value="DUF5580"/>
</dbReference>
<dbReference type="PANTHER" id="PTHR34830">
    <property type="entry name" value="SIMILAR TO HYPOTHETICAL PROTEIN MGC34837"/>
    <property type="match status" value="1"/>
</dbReference>
<feature type="region of interest" description="Disordered" evidence="1">
    <location>
        <begin position="238"/>
        <end position="265"/>
    </location>
</feature>
<feature type="region of interest" description="Disordered" evidence="1">
    <location>
        <begin position="47"/>
        <end position="94"/>
    </location>
</feature>
<feature type="compositionally biased region" description="Polar residues" evidence="1">
    <location>
        <begin position="249"/>
        <end position="265"/>
    </location>
</feature>